<evidence type="ECO:0000313" key="2">
    <source>
        <dbReference type="EMBL" id="CAA2977514.1"/>
    </source>
</evidence>
<dbReference type="AlphaFoldDB" id="A0A8S0RES6"/>
<feature type="region of interest" description="Disordered" evidence="1">
    <location>
        <begin position="18"/>
        <end position="37"/>
    </location>
</feature>
<keyword evidence="3" id="KW-1185">Reference proteome</keyword>
<feature type="region of interest" description="Disordered" evidence="1">
    <location>
        <begin position="59"/>
        <end position="81"/>
    </location>
</feature>
<dbReference type="Proteomes" id="UP000594638">
    <property type="component" value="Unassembled WGS sequence"/>
</dbReference>
<proteinExistence type="predicted"/>
<evidence type="ECO:0000313" key="3">
    <source>
        <dbReference type="Proteomes" id="UP000594638"/>
    </source>
</evidence>
<comment type="caution">
    <text evidence="2">The sequence shown here is derived from an EMBL/GenBank/DDBJ whole genome shotgun (WGS) entry which is preliminary data.</text>
</comment>
<dbReference type="Gramene" id="OE9A028529T1">
    <property type="protein sequence ID" value="OE9A028529C1"/>
    <property type="gene ID" value="OE9A028529"/>
</dbReference>
<sequence length="81" mass="9147">MLRLHVVEVSLEQVPPLLEEDEEKPLESDRIKGDESFSQSSLGYSVMDIVDSVTNKMEKIASKEKSSTSEDPECKEVEMDD</sequence>
<gene>
    <name evidence="2" type="ORF">OLEA9_A028529</name>
</gene>
<protein>
    <submittedName>
        <fullName evidence="2">Uncharacterized protein</fullName>
    </submittedName>
</protein>
<organism evidence="2 3">
    <name type="scientific">Olea europaea subsp. europaea</name>
    <dbReference type="NCBI Taxonomy" id="158383"/>
    <lineage>
        <taxon>Eukaryota</taxon>
        <taxon>Viridiplantae</taxon>
        <taxon>Streptophyta</taxon>
        <taxon>Embryophyta</taxon>
        <taxon>Tracheophyta</taxon>
        <taxon>Spermatophyta</taxon>
        <taxon>Magnoliopsida</taxon>
        <taxon>eudicotyledons</taxon>
        <taxon>Gunneridae</taxon>
        <taxon>Pentapetalae</taxon>
        <taxon>asterids</taxon>
        <taxon>lamiids</taxon>
        <taxon>Lamiales</taxon>
        <taxon>Oleaceae</taxon>
        <taxon>Oleeae</taxon>
        <taxon>Olea</taxon>
    </lineage>
</organism>
<evidence type="ECO:0000256" key="1">
    <source>
        <dbReference type="SAM" id="MobiDB-lite"/>
    </source>
</evidence>
<name>A0A8S0RES6_OLEEU</name>
<reference evidence="2 3" key="1">
    <citation type="submission" date="2019-12" db="EMBL/GenBank/DDBJ databases">
        <authorList>
            <person name="Alioto T."/>
            <person name="Alioto T."/>
            <person name="Gomez Garrido J."/>
        </authorList>
    </citation>
    <scope>NUCLEOTIDE SEQUENCE [LARGE SCALE GENOMIC DNA]</scope>
</reference>
<accession>A0A8S0RES6</accession>
<dbReference type="EMBL" id="CACTIH010003610">
    <property type="protein sequence ID" value="CAA2977514.1"/>
    <property type="molecule type" value="Genomic_DNA"/>
</dbReference>
<feature type="compositionally biased region" description="Basic and acidic residues" evidence="1">
    <location>
        <begin position="25"/>
        <end position="35"/>
    </location>
</feature>